<dbReference type="AlphaFoldDB" id="A0A7W9PMS3"/>
<name>A0A7W9PMS3_9NOCA</name>
<protein>
    <submittedName>
        <fullName evidence="1">Uncharacterized protein</fullName>
    </submittedName>
</protein>
<keyword evidence="2" id="KW-1185">Reference proteome</keyword>
<dbReference type="EMBL" id="JACHIT010000003">
    <property type="protein sequence ID" value="MBB5918967.1"/>
    <property type="molecule type" value="Genomic_DNA"/>
</dbReference>
<dbReference type="Proteomes" id="UP000540412">
    <property type="component" value="Unassembled WGS sequence"/>
</dbReference>
<accession>A0A7W9PMS3</accession>
<dbReference type="RefSeq" id="WP_040751694.1">
    <property type="nucleotide sequence ID" value="NZ_JACHIT010000003.1"/>
</dbReference>
<evidence type="ECO:0000313" key="2">
    <source>
        <dbReference type="Proteomes" id="UP000540412"/>
    </source>
</evidence>
<sequence length="59" mass="6654">MIEIGDLVKKTPDSDHIFRVDEIEDGVRTLLAPTGDIAEVPGSYPHWWPLRYLVPAGHE</sequence>
<organism evidence="1 2">
    <name type="scientific">Nocardia transvalensis</name>
    <dbReference type="NCBI Taxonomy" id="37333"/>
    <lineage>
        <taxon>Bacteria</taxon>
        <taxon>Bacillati</taxon>
        <taxon>Actinomycetota</taxon>
        <taxon>Actinomycetes</taxon>
        <taxon>Mycobacteriales</taxon>
        <taxon>Nocardiaceae</taxon>
        <taxon>Nocardia</taxon>
    </lineage>
</organism>
<reference evidence="1 2" key="1">
    <citation type="submission" date="2020-08" db="EMBL/GenBank/DDBJ databases">
        <title>Sequencing the genomes of 1000 actinobacteria strains.</title>
        <authorList>
            <person name="Klenk H.-P."/>
        </authorList>
    </citation>
    <scope>NUCLEOTIDE SEQUENCE [LARGE SCALE GENOMIC DNA]</scope>
    <source>
        <strain evidence="1 2">DSM 43582</strain>
    </source>
</reference>
<evidence type="ECO:0000313" key="1">
    <source>
        <dbReference type="EMBL" id="MBB5918967.1"/>
    </source>
</evidence>
<proteinExistence type="predicted"/>
<gene>
    <name evidence="1" type="ORF">BJY24_007900</name>
</gene>
<comment type="caution">
    <text evidence="1">The sequence shown here is derived from an EMBL/GenBank/DDBJ whole genome shotgun (WGS) entry which is preliminary data.</text>
</comment>